<dbReference type="GO" id="GO:0050566">
    <property type="term" value="F:asparaginyl-tRNA synthase (glutamine-hydrolyzing) activity"/>
    <property type="evidence" value="ECO:0007669"/>
    <property type="project" value="UniProtKB-EC"/>
</dbReference>
<dbReference type="InterPro" id="IPR000120">
    <property type="entry name" value="Amidase"/>
</dbReference>
<sequence>MKTDKDVREDADISRVADRLPLTISAAARALRDGTITSRELTEKTIARADALAERLGVYIVRLDDEARQAADRADEQFARGVEIGPLQGIPLGIKDNISTSDAPTTAQSLVLESGFGGGQDAPVVARLRAAGAVLTGKTTTMEFAVGMPDPQKPFPIPRNPFSTDHWTGGSSSGTGAGVASGLFLGGLGTDTGGSIRMPAAWCGISGFKQTFGRVPKSRIVPLGFSYDHVGPMTRTAYDCGLMLNVLAGHDESDACSVDRPVDDYVAGLDGNIEGLRVGIDLSFLDSPLCDPATAEGVHAAIAVLREAGVVISDAPLPYRDELKDATMLGFVMEAFAYHRENLKSRWEDYGAETRLSIATGALFSSGDYVQMQRLRRAAVREMEEMFAHIDIHLTPTAMTGGLPLATQDFEQYIDVVNTGYWNGVGYPAISVPMGQDATGLPLGLQLAGRPFEESTVLRIADAFQRRTSHHLAESDIVKESIA</sequence>
<protein>
    <submittedName>
        <fullName evidence="2">Aspartyl-tRNA(Asn)/glutamyl-tRNA(Gln) amidotransferase subunit A</fullName>
        <ecNumber evidence="2">6.3.5.6</ecNumber>
        <ecNumber evidence="2">6.3.5.7</ecNumber>
    </submittedName>
</protein>
<accession>A0A7Y9ETV1</accession>
<dbReference type="SUPFAM" id="SSF75304">
    <property type="entry name" value="Amidase signature (AS) enzymes"/>
    <property type="match status" value="1"/>
</dbReference>
<evidence type="ECO:0000313" key="3">
    <source>
        <dbReference type="Proteomes" id="UP000552045"/>
    </source>
</evidence>
<proteinExistence type="predicted"/>
<dbReference type="Gene3D" id="3.90.1300.10">
    <property type="entry name" value="Amidase signature (AS) domain"/>
    <property type="match status" value="1"/>
</dbReference>
<gene>
    <name evidence="2" type="ORF">BKA02_000902</name>
</gene>
<dbReference type="AlphaFoldDB" id="A0A7Y9ETV1"/>
<feature type="domain" description="Amidase" evidence="1">
    <location>
        <begin position="40"/>
        <end position="458"/>
    </location>
</feature>
<dbReference type="GO" id="GO:0050567">
    <property type="term" value="F:glutaminyl-tRNA synthase (glutamine-hydrolyzing) activity"/>
    <property type="evidence" value="ECO:0007669"/>
    <property type="project" value="UniProtKB-EC"/>
</dbReference>
<dbReference type="RefSeq" id="WP_218844444.1">
    <property type="nucleotide sequence ID" value="NZ_BAABLC010000001.1"/>
</dbReference>
<keyword evidence="3" id="KW-1185">Reference proteome</keyword>
<reference evidence="2 3" key="1">
    <citation type="submission" date="2020-07" db="EMBL/GenBank/DDBJ databases">
        <title>Sequencing the genomes of 1000 actinobacteria strains.</title>
        <authorList>
            <person name="Klenk H.-P."/>
        </authorList>
    </citation>
    <scope>NUCLEOTIDE SEQUENCE [LARGE SCALE GENOMIC DNA]</scope>
    <source>
        <strain evidence="2 3">DSM 22185</strain>
    </source>
</reference>
<dbReference type="Proteomes" id="UP000552045">
    <property type="component" value="Unassembled WGS sequence"/>
</dbReference>
<comment type="caution">
    <text evidence="2">The sequence shown here is derived from an EMBL/GenBank/DDBJ whole genome shotgun (WGS) entry which is preliminary data.</text>
</comment>
<evidence type="ECO:0000259" key="1">
    <source>
        <dbReference type="Pfam" id="PF01425"/>
    </source>
</evidence>
<evidence type="ECO:0000313" key="2">
    <source>
        <dbReference type="EMBL" id="NYD53847.1"/>
    </source>
</evidence>
<dbReference type="InterPro" id="IPR036928">
    <property type="entry name" value="AS_sf"/>
</dbReference>
<name>A0A7Y9ETV1_9MICO</name>
<dbReference type="GO" id="GO:0016740">
    <property type="term" value="F:transferase activity"/>
    <property type="evidence" value="ECO:0007669"/>
    <property type="project" value="UniProtKB-KW"/>
</dbReference>
<dbReference type="PROSITE" id="PS00571">
    <property type="entry name" value="AMIDASES"/>
    <property type="match status" value="1"/>
</dbReference>
<dbReference type="InterPro" id="IPR020556">
    <property type="entry name" value="Amidase_CS"/>
</dbReference>
<dbReference type="EMBL" id="JACCBH010000001">
    <property type="protein sequence ID" value="NYD53847.1"/>
    <property type="molecule type" value="Genomic_DNA"/>
</dbReference>
<keyword evidence="2" id="KW-0808">Transferase</keyword>
<dbReference type="PANTHER" id="PTHR11895">
    <property type="entry name" value="TRANSAMIDASE"/>
    <property type="match status" value="1"/>
</dbReference>
<keyword evidence="2" id="KW-0436">Ligase</keyword>
<dbReference type="EC" id="6.3.5.7" evidence="2"/>
<dbReference type="InterPro" id="IPR023631">
    <property type="entry name" value="Amidase_dom"/>
</dbReference>
<dbReference type="EC" id="6.3.5.6" evidence="2"/>
<dbReference type="PANTHER" id="PTHR11895:SF176">
    <property type="entry name" value="AMIDASE AMID-RELATED"/>
    <property type="match status" value="1"/>
</dbReference>
<organism evidence="2 3">
    <name type="scientific">Microbacterium pseudoresistens</name>
    <dbReference type="NCBI Taxonomy" id="640634"/>
    <lineage>
        <taxon>Bacteria</taxon>
        <taxon>Bacillati</taxon>
        <taxon>Actinomycetota</taxon>
        <taxon>Actinomycetes</taxon>
        <taxon>Micrococcales</taxon>
        <taxon>Microbacteriaceae</taxon>
        <taxon>Microbacterium</taxon>
    </lineage>
</organism>
<dbReference type="Pfam" id="PF01425">
    <property type="entry name" value="Amidase"/>
    <property type="match status" value="1"/>
</dbReference>